<evidence type="ECO:0000313" key="4">
    <source>
        <dbReference type="Proteomes" id="UP000077115"/>
    </source>
</evidence>
<evidence type="ECO:0008006" key="5">
    <source>
        <dbReference type="Google" id="ProtNLM"/>
    </source>
</evidence>
<dbReference type="GO" id="GO:0005730">
    <property type="term" value="C:nucleolus"/>
    <property type="evidence" value="ECO:0007669"/>
    <property type="project" value="TreeGrafter"/>
</dbReference>
<dbReference type="Proteomes" id="UP000077115">
    <property type="component" value="Unassembled WGS sequence"/>
</dbReference>
<dbReference type="Gene3D" id="3.90.190.10">
    <property type="entry name" value="Protein tyrosine phosphatase superfamily"/>
    <property type="match status" value="1"/>
</dbReference>
<dbReference type="Pfam" id="PF11707">
    <property type="entry name" value="Npa1"/>
    <property type="match status" value="1"/>
</dbReference>
<name>A0A177WRL2_BATDL</name>
<dbReference type="STRING" id="403673.A0A177WRL2"/>
<dbReference type="eggNOG" id="KOG1791">
    <property type="taxonomic scope" value="Eukaryota"/>
</dbReference>
<dbReference type="PANTHER" id="PTHR13500">
    <property type="entry name" value="NUCLEOLAR PRERIBOSOMAL-ASSOCIATED PROTEIN 1"/>
    <property type="match status" value="1"/>
</dbReference>
<dbReference type="InterPro" id="IPR004861">
    <property type="entry name" value="Siw14-like"/>
</dbReference>
<dbReference type="InterPro" id="IPR032436">
    <property type="entry name" value="URB1_C"/>
</dbReference>
<dbReference type="InterPro" id="IPR039844">
    <property type="entry name" value="URB1"/>
</dbReference>
<dbReference type="GO" id="GO:0000463">
    <property type="term" value="P:maturation of LSU-rRNA from tricistronic rRNA transcript (SSU-rRNA, 5.8S rRNA, LSU-rRNA)"/>
    <property type="evidence" value="ECO:0007669"/>
    <property type="project" value="TreeGrafter"/>
</dbReference>
<reference evidence="3 4" key="1">
    <citation type="submission" date="2006-10" db="EMBL/GenBank/DDBJ databases">
        <title>The Genome Sequence of Batrachochytrium dendrobatidis JEL423.</title>
        <authorList>
            <consortium name="The Broad Institute Genome Sequencing Platform"/>
            <person name="Birren B."/>
            <person name="Lander E."/>
            <person name="Galagan J."/>
            <person name="Cuomo C."/>
            <person name="Devon K."/>
            <person name="Jaffe D."/>
            <person name="Butler J."/>
            <person name="Alvarez P."/>
            <person name="Gnerre S."/>
            <person name="Grabherr M."/>
            <person name="Kleber M."/>
            <person name="Mauceli E."/>
            <person name="Brockman W."/>
            <person name="Young S."/>
            <person name="LaButti K."/>
            <person name="Sykes S."/>
            <person name="DeCaprio D."/>
            <person name="Crawford M."/>
            <person name="Koehrsen M."/>
            <person name="Engels R."/>
            <person name="Montgomery P."/>
            <person name="Pearson M."/>
            <person name="Howarth C."/>
            <person name="Larson L."/>
            <person name="White J."/>
            <person name="O'Leary S."/>
            <person name="Kodira C."/>
            <person name="Zeng Q."/>
            <person name="Yandava C."/>
            <person name="Alvarado L."/>
            <person name="Longcore J."/>
            <person name="James T."/>
        </authorList>
    </citation>
    <scope>NUCLEOTIDE SEQUENCE [LARGE SCALE GENOMIC DNA]</scope>
    <source>
        <strain evidence="3 4">JEL423</strain>
    </source>
</reference>
<dbReference type="InterPro" id="IPR016024">
    <property type="entry name" value="ARM-type_fold"/>
</dbReference>
<dbReference type="SUPFAM" id="SSF48371">
    <property type="entry name" value="ARM repeat"/>
    <property type="match status" value="1"/>
</dbReference>
<dbReference type="OrthoDB" id="72892at2759"/>
<protein>
    <recommendedName>
        <fullName evidence="5">Nucleolar pre-ribosomal-associated protein 1 C-terminal domain-containing protein</fullName>
    </recommendedName>
</protein>
<organism evidence="3 4">
    <name type="scientific">Batrachochytrium dendrobatidis (strain JEL423)</name>
    <dbReference type="NCBI Taxonomy" id="403673"/>
    <lineage>
        <taxon>Eukaryota</taxon>
        <taxon>Fungi</taxon>
        <taxon>Fungi incertae sedis</taxon>
        <taxon>Chytridiomycota</taxon>
        <taxon>Chytridiomycota incertae sedis</taxon>
        <taxon>Chytridiomycetes</taxon>
        <taxon>Rhizophydiales</taxon>
        <taxon>Rhizophydiales incertae sedis</taxon>
        <taxon>Batrachochytrium</taxon>
    </lineage>
</organism>
<dbReference type="Pfam" id="PF03162">
    <property type="entry name" value="Y_phosphatase2"/>
    <property type="match status" value="1"/>
</dbReference>
<dbReference type="VEuPathDB" id="FungiDB:BDEG_26142"/>
<dbReference type="InterPro" id="IPR021714">
    <property type="entry name" value="URB1_N"/>
</dbReference>
<reference evidence="3 4" key="2">
    <citation type="submission" date="2016-05" db="EMBL/GenBank/DDBJ databases">
        <title>Lineage-specific infection strategies underlie the spectrum of fungal disease in amphibians.</title>
        <authorList>
            <person name="Cuomo C.A."/>
            <person name="Farrer R.A."/>
            <person name="James T."/>
            <person name="Longcore J."/>
            <person name="Birren B."/>
        </authorList>
    </citation>
    <scope>NUCLEOTIDE SEQUENCE [LARGE SCALE GENOMIC DNA]</scope>
    <source>
        <strain evidence="3 4">JEL423</strain>
    </source>
</reference>
<evidence type="ECO:0000259" key="1">
    <source>
        <dbReference type="Pfam" id="PF11707"/>
    </source>
</evidence>
<sequence length="2345" mass="262433">MTLIHLGYQQLIKPNTNSWRPVSEEMIKEGLELILNADKHPLLIMCTSGVQETGALVGCLRKLQGWNFNSIVVEVEKWTSLLQSDNTQVLEKALNSFAELSCKIATEAVDNEVSEESAFLKSWFKTSPNCSELLRVWIYTTSNSVTTLDSVLDCLGYALISSRLVGYWAVGTNLSKTIISNHLKDIYNNLASEKQSLVISTLKLLLSMASHGGSVTRLLMDSFDFTSKTFTGLLKRRKLGKPTGKMLEDIRSLMIKFILAFITNGDTLVKSSLLSVKNLYTAIFIGIKDDNYETVQFILSILQTNIVDDLYLSRTIKIGFFPRIVLDNLVPLYSFKSLDSPRVVSPSNPNQTIADIVHAFFMHISTTPGVGICFSDLGWYPAVFKNNPIATIGTTHTLDSGTGAHQFLQQPKIDSGKVYNRALLRLITSLKLSDDMRQRELFLGILAACPELVHSFWASCTASLSFEPRSSTRYLSNTTMALAMIRLPVPTEFLGKLSTTILAPPPLENALSNILPPLLSRALIARALQHSSRDIRFACSSLLSGTLEKYTQVINETDEIIFRLNASGVVNASAAIQMWKKWVMELSQQLRHQMPDVQMVISLQQNVDRQEEEDSTSLDDLRIAALSFIRGFQRHFPELFRESRFDFGKLIPPTLSEESVDYQKAVVLVLKEIYDFKVLTKYPKSKWTHFVTLIRIATQSNDSDLVKEILNLLNSTLNQNFCFQDYPDYFLVIVDLLSVFPLEQRIILIEYLDNAFCSCNQNCMMISDTISRLTQQAELNTMPLHSVLQSNAMDVDLLDTKKPKSTQFVFPFPPILMSLIRTTLKECGFGLTTLFVASCVQATFAMSTSLFSIKLFHRLLYDDHWPDNALQSSIMPLCKYWVRSVIADLSNDNEPLDFNSKDTSIGWKEGKAMIKQFVSSNVSPAINAGFVCKYATKIVTSFKSQHNSLGVYIQVCSPLPDASLMLHLIESGDSEFFTSNHLAVIPNIFGPFAMDALADHSIIQSYFVNLFSQPISLENTRLYLLHLGSLLLWTNASVQKSKSFKAIESRVKLCLKLVSVTLKQSILTENNACRRAVISMIFNHSLILHLFLNSEDCSTVSLLCHIQATDEFQVDLYVKKFWIYVESLINLSATASESSTITDVALQQFQSGASTLMQFLNADDIKSRIMVLIQQSDRNRLQDEILFTLISTYISVEKSRSRTCVKMQGELFKALLLALTCHHAEAEKLITQFIGNPQDDIKNIQHYSISGELAVGMKSQNLNITLNADVPLDIWSVLTPESLVSSIKAFNNDDLWNFATKNAVASIPHALHLLQFFKKKASSKKFKKVQDGKTSLQIRSARVVRAIIQAWTVVSNHGCGKIQWLDNIVSEHTLLLADVAVNVADLELKTIESCLTGVSLDCDQHQSTLTAFPAFALLFDNSLPSDWLPSLVSRILKTTIKSLELSTSTLIALWPMFINLSDRYTDVPFGDLALFVIHSVYSQKKREAIDSPLKTSLSTIVAWFASSEQSLALTTIQNIALVKAVFMICLKFRFTDPCAMLLLKHLVIRFYPSTTTPAGLLSAPNLVNMITSHSQFDDVMEPIATPGLEASLRSSPIPQNSESKFNLLQLLQCIMEVDPTQCCLPEYLPKIVRSYYGTLSPCDRATLSLLFIYETHAFISISPYIGRWGAIQTDKLNSNALHQHTYADPIAPINSRWMARSLGWFSVGTEMDSFADVSAINPSNPNDTSRFEVHSSSLAYLYDPNFILPLVAGALSSINHPLDLLCLIESNALGLVIMALSSKSDATRRLAHFILCKTYTAIRDSDLTQRNQLMILLQSLKNIIIPISSIKNALPDPIPASMAAFFAHALIVLLKPEGIMFQPIYRFLLYRPLLEMRSIPLLNILFFSSSDSNVRERMWILRVLSAGLKSTSDYRLYQHKHVIEILMSYFHSSMADTGTRKMVLEILFKATNDLTVVATMVIRSGLLGFLEGCCIQLDTSEVSEIMLSLSVLVHRILCCFNTAMMSWTESGRSGAHLWIAQMARLTNILVSRLLEIKNGSGQRYANLVLRILQVVQAVTTISSNAGVSICILGIESIEQLFMVTKSLCPTANLLDPSVNLTRLDSDDNNRLLQDSSSIASTADVDFLFSFKKLSSHKVYQEATRSFFSILGNINVSPKLERDQFVLVVRQFENLVDHFCFLFDVYQLEHIVAWIVRCILESSAEDSLVLYLVRDAPSTFYGVLRVLFTGLDAGYSPQGYTCHRLWHLSLAGIVMIARSFTPVDSKHSETGKLDDWRVRILTSVMPKLTPFVQSPRSLLSVPIASTIDLPTPSYEAVKLGQLLRLAICASSSDTIIAWKPVVEFSK</sequence>
<feature type="domain" description="URB1 N-terminal" evidence="1">
    <location>
        <begin position="130"/>
        <end position="477"/>
    </location>
</feature>
<gene>
    <name evidence="3" type="ORF">BDEG_26142</name>
</gene>
<evidence type="ECO:0000313" key="3">
    <source>
        <dbReference type="EMBL" id="OAJ42723.1"/>
    </source>
</evidence>
<dbReference type="SUPFAM" id="SSF52799">
    <property type="entry name" value="(Phosphotyrosine protein) phosphatases II"/>
    <property type="match status" value="1"/>
</dbReference>
<dbReference type="InterPro" id="IPR029021">
    <property type="entry name" value="Prot-tyrosine_phosphatase-like"/>
</dbReference>
<proteinExistence type="predicted"/>
<dbReference type="GO" id="GO:0000466">
    <property type="term" value="P:maturation of 5.8S rRNA from tricistronic rRNA transcript (SSU-rRNA, 5.8S rRNA, LSU-rRNA)"/>
    <property type="evidence" value="ECO:0007669"/>
    <property type="project" value="TreeGrafter"/>
</dbReference>
<dbReference type="PANTHER" id="PTHR13500:SF0">
    <property type="entry name" value="NUCLEOLAR PRE-RIBOSOMAL-ASSOCIATED PROTEIN 1"/>
    <property type="match status" value="1"/>
</dbReference>
<dbReference type="EMBL" id="DS022308">
    <property type="protein sequence ID" value="OAJ42723.1"/>
    <property type="molecule type" value="Genomic_DNA"/>
</dbReference>
<dbReference type="Pfam" id="PF16201">
    <property type="entry name" value="NopRA1"/>
    <property type="match status" value="1"/>
</dbReference>
<accession>A0A177WRL2</accession>
<evidence type="ECO:0000259" key="2">
    <source>
        <dbReference type="Pfam" id="PF16201"/>
    </source>
</evidence>
<feature type="domain" description="URB1 C-terminal" evidence="2">
    <location>
        <begin position="1773"/>
        <end position="1967"/>
    </location>
</feature>